<dbReference type="AlphaFoldDB" id="A0A314UDD6"/>
<reference evidence="2 3" key="1">
    <citation type="submission" date="2018-02" db="EMBL/GenBank/DDBJ databases">
        <title>Draft genome of wild Prunus yedoensis var. nudiflora.</title>
        <authorList>
            <person name="Baek S."/>
            <person name="Kim J.-H."/>
            <person name="Choi K."/>
            <person name="Kim G.-B."/>
            <person name="Cho A."/>
            <person name="Jang H."/>
            <person name="Shin C.-H."/>
            <person name="Yu H.-J."/>
            <person name="Mun J.-H."/>
        </authorList>
    </citation>
    <scope>NUCLEOTIDE SEQUENCE [LARGE SCALE GENOMIC DNA]</scope>
    <source>
        <strain evidence="3">cv. Jeju island</strain>
        <tissue evidence="2">Leaf</tissue>
    </source>
</reference>
<name>A0A314UDD6_PRUYE</name>
<dbReference type="EMBL" id="PJQY01003668">
    <property type="protein sequence ID" value="PQM35493.1"/>
    <property type="molecule type" value="Genomic_DNA"/>
</dbReference>
<dbReference type="STRING" id="2094558.A0A314UDD6"/>
<keyword evidence="3" id="KW-1185">Reference proteome</keyword>
<dbReference type="InterPro" id="IPR036691">
    <property type="entry name" value="Endo/exonu/phosph_ase_sf"/>
</dbReference>
<dbReference type="Proteomes" id="UP000250321">
    <property type="component" value="Unassembled WGS sequence"/>
</dbReference>
<dbReference type="PANTHER" id="PTHR33710:SF71">
    <property type="entry name" value="ENDONUCLEASE_EXONUCLEASE_PHOSPHATASE DOMAIN-CONTAINING PROTEIN"/>
    <property type="match status" value="1"/>
</dbReference>
<proteinExistence type="predicted"/>
<evidence type="ECO:0000259" key="1">
    <source>
        <dbReference type="Pfam" id="PF14392"/>
    </source>
</evidence>
<comment type="caution">
    <text evidence="2">The sequence shown here is derived from an EMBL/GenBank/DDBJ whole genome shotgun (WGS) entry which is preliminary data.</text>
</comment>
<sequence>MEPWSFKRMLILLRRVDGASPVCEITLNTTDFWIQVHNLPILSMTASVARLIGNRLGSFLEVAQGDDGDCIIRCLRIRVRVDVTKPLWRGMNISFSGIGSKWVDFTYERLPEFCNDCGSLEHWTPDCSRPSMDIRVGVMKPFSSSLHASLEPFGGPRFSDRRARDRSITFSELAGPSCDEDRRWHNPSSAVVLQSPEHNLAVGSGYLDLSPSIQEISQLHGFQKSEAVSPLPVGKLKAQVSMSHTSQLGLSGTVILYDPAQRVETSSPVIPTNLDTSTTSVSPLTSGLSSISYKGWKRSARLKGVADTTLPLTDVTNSIPLLGGYPDDFNQGSLQIKCPKKIKFRDVLVDCGLSSIPFVGHSFTWSNYRAGDDFVEERLDRGLVNDTFLLDYPHVLCHHLDNSISEHKALLFDVFTDNEFTAQQS</sequence>
<dbReference type="Pfam" id="PF14392">
    <property type="entry name" value="zf-CCHC_4"/>
    <property type="match status" value="1"/>
</dbReference>
<dbReference type="InterPro" id="IPR025836">
    <property type="entry name" value="Zn_knuckle_CX2CX4HX4C"/>
</dbReference>
<organism evidence="2 3">
    <name type="scientific">Prunus yedoensis var. nudiflora</name>
    <dbReference type="NCBI Taxonomy" id="2094558"/>
    <lineage>
        <taxon>Eukaryota</taxon>
        <taxon>Viridiplantae</taxon>
        <taxon>Streptophyta</taxon>
        <taxon>Embryophyta</taxon>
        <taxon>Tracheophyta</taxon>
        <taxon>Spermatophyta</taxon>
        <taxon>Magnoliopsida</taxon>
        <taxon>eudicotyledons</taxon>
        <taxon>Gunneridae</taxon>
        <taxon>Pentapetalae</taxon>
        <taxon>rosids</taxon>
        <taxon>fabids</taxon>
        <taxon>Rosales</taxon>
        <taxon>Rosaceae</taxon>
        <taxon>Amygdaloideae</taxon>
        <taxon>Amygdaleae</taxon>
        <taxon>Prunus</taxon>
    </lineage>
</organism>
<dbReference type="OrthoDB" id="1750606at2759"/>
<dbReference type="PANTHER" id="PTHR33710">
    <property type="entry name" value="BNAC02G09200D PROTEIN"/>
    <property type="match status" value="1"/>
</dbReference>
<gene>
    <name evidence="2" type="ORF">Pyn_32763</name>
</gene>
<feature type="domain" description="Zinc knuckle CX2CX4HX4C" evidence="1">
    <location>
        <begin position="81"/>
        <end position="127"/>
    </location>
</feature>
<accession>A0A314UDD6</accession>
<protein>
    <recommendedName>
        <fullName evidence="1">Zinc knuckle CX2CX4HX4C domain-containing protein</fullName>
    </recommendedName>
</protein>
<evidence type="ECO:0000313" key="3">
    <source>
        <dbReference type="Proteomes" id="UP000250321"/>
    </source>
</evidence>
<evidence type="ECO:0000313" key="2">
    <source>
        <dbReference type="EMBL" id="PQM35493.1"/>
    </source>
</evidence>
<dbReference type="SUPFAM" id="SSF56219">
    <property type="entry name" value="DNase I-like"/>
    <property type="match status" value="1"/>
</dbReference>